<accession>A0A2U1NNQ1</accession>
<dbReference type="EMBL" id="PKPP01002457">
    <property type="protein sequence ID" value="PWA75132.1"/>
    <property type="molecule type" value="Genomic_DNA"/>
</dbReference>
<dbReference type="SUPFAM" id="SSF103506">
    <property type="entry name" value="Mitochondrial carrier"/>
    <property type="match status" value="1"/>
</dbReference>
<reference evidence="4 5" key="1">
    <citation type="journal article" date="2018" name="Mol. Plant">
        <title>The genome of Artemisia annua provides insight into the evolution of Asteraceae family and artemisinin biosynthesis.</title>
        <authorList>
            <person name="Shen Q."/>
            <person name="Zhang L."/>
            <person name="Liao Z."/>
            <person name="Wang S."/>
            <person name="Yan T."/>
            <person name="Shi P."/>
            <person name="Liu M."/>
            <person name="Fu X."/>
            <person name="Pan Q."/>
            <person name="Wang Y."/>
            <person name="Lv Z."/>
            <person name="Lu X."/>
            <person name="Zhang F."/>
            <person name="Jiang W."/>
            <person name="Ma Y."/>
            <person name="Chen M."/>
            <person name="Hao X."/>
            <person name="Li L."/>
            <person name="Tang Y."/>
            <person name="Lv G."/>
            <person name="Zhou Y."/>
            <person name="Sun X."/>
            <person name="Brodelius P.E."/>
            <person name="Rose J.K.C."/>
            <person name="Tang K."/>
        </authorList>
    </citation>
    <scope>NUCLEOTIDE SEQUENCE [LARGE SCALE GENOMIC DNA]</scope>
    <source>
        <strain evidence="5">cv. Huhao1</strain>
        <tissue evidence="4">Leaf</tissue>
    </source>
</reference>
<evidence type="ECO:0000256" key="2">
    <source>
        <dbReference type="ARBA" id="ARBA00022692"/>
    </source>
</evidence>
<dbReference type="STRING" id="35608.A0A2U1NNQ1"/>
<evidence type="ECO:0000256" key="1">
    <source>
        <dbReference type="ARBA" id="ARBA00004370"/>
    </source>
</evidence>
<dbReference type="Proteomes" id="UP000245207">
    <property type="component" value="Unassembled WGS sequence"/>
</dbReference>
<protein>
    <submittedName>
        <fullName evidence="4">Mitochondrial carrier domain-containing protein</fullName>
    </submittedName>
</protein>
<keyword evidence="3" id="KW-0472">Membrane</keyword>
<keyword evidence="5" id="KW-1185">Reference proteome</keyword>
<evidence type="ECO:0000313" key="5">
    <source>
        <dbReference type="Proteomes" id="UP000245207"/>
    </source>
</evidence>
<sequence>MNMMTMKVVLCVQVLYIVSLSIITVEVGEFSTLKDAELSHLLRLISGVRLGIIPCQLNPVDLLQGWLTVQTDKSSSQCLGIAHALRSVLREDPRALYKGWSPYVVFSLTSYGAHYLTKQDLDHNNHMRLERNSFWRVCTVKSPNWLNFDQWRSVSSRPCDLDGTSNDGRDSTQTILKIDDLVYGVIGEI</sequence>
<comment type="subcellular location">
    <subcellularLocation>
        <location evidence="1">Membrane</location>
    </subcellularLocation>
</comment>
<proteinExistence type="predicted"/>
<dbReference type="AlphaFoldDB" id="A0A2U1NNQ1"/>
<evidence type="ECO:0000313" key="4">
    <source>
        <dbReference type="EMBL" id="PWA75132.1"/>
    </source>
</evidence>
<dbReference type="OrthoDB" id="270584at2759"/>
<name>A0A2U1NNQ1_ARTAN</name>
<comment type="caution">
    <text evidence="4">The sequence shown here is derived from an EMBL/GenBank/DDBJ whole genome shotgun (WGS) entry which is preliminary data.</text>
</comment>
<dbReference type="GO" id="GO:0016020">
    <property type="term" value="C:membrane"/>
    <property type="evidence" value="ECO:0007669"/>
    <property type="project" value="UniProtKB-SubCell"/>
</dbReference>
<evidence type="ECO:0000256" key="3">
    <source>
        <dbReference type="ARBA" id="ARBA00023136"/>
    </source>
</evidence>
<organism evidence="4 5">
    <name type="scientific">Artemisia annua</name>
    <name type="common">Sweet wormwood</name>
    <dbReference type="NCBI Taxonomy" id="35608"/>
    <lineage>
        <taxon>Eukaryota</taxon>
        <taxon>Viridiplantae</taxon>
        <taxon>Streptophyta</taxon>
        <taxon>Embryophyta</taxon>
        <taxon>Tracheophyta</taxon>
        <taxon>Spermatophyta</taxon>
        <taxon>Magnoliopsida</taxon>
        <taxon>eudicotyledons</taxon>
        <taxon>Gunneridae</taxon>
        <taxon>Pentapetalae</taxon>
        <taxon>asterids</taxon>
        <taxon>campanulids</taxon>
        <taxon>Asterales</taxon>
        <taxon>Asteraceae</taxon>
        <taxon>Asteroideae</taxon>
        <taxon>Anthemideae</taxon>
        <taxon>Artemisiinae</taxon>
        <taxon>Artemisia</taxon>
    </lineage>
</organism>
<dbReference type="InterPro" id="IPR023395">
    <property type="entry name" value="MCP_dom_sf"/>
</dbReference>
<gene>
    <name evidence="4" type="ORF">CTI12_AA222960</name>
</gene>
<keyword evidence="2" id="KW-0812">Transmembrane</keyword>